<feature type="modified residue" description="N6-(pyridoxal phosphate)lysine" evidence="4">
    <location>
        <position position="226"/>
    </location>
</feature>
<dbReference type="EMBL" id="ML979132">
    <property type="protein sequence ID" value="KAF1920064.1"/>
    <property type="molecule type" value="Genomic_DNA"/>
</dbReference>
<dbReference type="GO" id="GO:0016829">
    <property type="term" value="F:lyase activity"/>
    <property type="evidence" value="ECO:0007669"/>
    <property type="project" value="UniProtKB-UniRule"/>
</dbReference>
<protein>
    <recommendedName>
        <fullName evidence="4">Molybdenum cofactor sulfurase</fullName>
        <shortName evidence="4">MCS</shortName>
        <shortName evidence="4">MOS</shortName>
        <shortName evidence="4">MoCo sulfurase</shortName>
        <ecNumber evidence="4">2.8.1.9</ecNumber>
    </recommendedName>
    <alternativeName>
        <fullName evidence="4">Molybdenum cofactor sulfurtransferase</fullName>
    </alternativeName>
</protein>
<dbReference type="EC" id="2.8.1.9" evidence="4"/>
<evidence type="ECO:0000256" key="4">
    <source>
        <dbReference type="HAMAP-Rule" id="MF_03050"/>
    </source>
</evidence>
<dbReference type="PROSITE" id="PS51340">
    <property type="entry name" value="MOSC"/>
    <property type="match status" value="1"/>
</dbReference>
<evidence type="ECO:0000256" key="2">
    <source>
        <dbReference type="ARBA" id="ARBA00022898"/>
    </source>
</evidence>
<gene>
    <name evidence="4" type="primary">hxB</name>
    <name evidence="6" type="ORF">BDU57DRAFT_440242</name>
</gene>
<dbReference type="PANTHER" id="PTHR14237:SF80">
    <property type="entry name" value="MOLYBDENUM COFACTOR SULFURASE"/>
    <property type="match status" value="1"/>
</dbReference>
<name>A0A6A5QZG4_AMPQU</name>
<evidence type="ECO:0000256" key="1">
    <source>
        <dbReference type="ARBA" id="ARBA00022679"/>
    </source>
</evidence>
<proteinExistence type="inferred from homology"/>
<feature type="active site" evidence="4">
    <location>
        <position position="390"/>
    </location>
</feature>
<evidence type="ECO:0000313" key="7">
    <source>
        <dbReference type="Proteomes" id="UP000800096"/>
    </source>
</evidence>
<keyword evidence="2 4" id="KW-0663">Pyridoxal phosphate</keyword>
<dbReference type="GO" id="GO:0030170">
    <property type="term" value="F:pyridoxal phosphate binding"/>
    <property type="evidence" value="ECO:0007669"/>
    <property type="project" value="UniProtKB-UniRule"/>
</dbReference>
<keyword evidence="1 4" id="KW-0808">Transferase</keyword>
<keyword evidence="7" id="KW-1185">Reference proteome</keyword>
<evidence type="ECO:0000256" key="3">
    <source>
        <dbReference type="ARBA" id="ARBA00023150"/>
    </source>
</evidence>
<dbReference type="InterPro" id="IPR000192">
    <property type="entry name" value="Aminotrans_V_dom"/>
</dbReference>
<evidence type="ECO:0000259" key="5">
    <source>
        <dbReference type="PROSITE" id="PS51340"/>
    </source>
</evidence>
<dbReference type="GO" id="GO:0030151">
    <property type="term" value="F:molybdenum ion binding"/>
    <property type="evidence" value="ECO:0007669"/>
    <property type="project" value="UniProtKB-UniRule"/>
</dbReference>
<dbReference type="OrthoDB" id="10264306at2759"/>
<keyword evidence="3 4" id="KW-0501">Molybdenum cofactor biosynthesis</keyword>
<organism evidence="6 7">
    <name type="scientific">Ampelomyces quisqualis</name>
    <name type="common">Powdery mildew agent</name>
    <dbReference type="NCBI Taxonomy" id="50730"/>
    <lineage>
        <taxon>Eukaryota</taxon>
        <taxon>Fungi</taxon>
        <taxon>Dikarya</taxon>
        <taxon>Ascomycota</taxon>
        <taxon>Pezizomycotina</taxon>
        <taxon>Dothideomycetes</taxon>
        <taxon>Pleosporomycetidae</taxon>
        <taxon>Pleosporales</taxon>
        <taxon>Pleosporineae</taxon>
        <taxon>Phaeosphaeriaceae</taxon>
        <taxon>Ampelomyces</taxon>
    </lineage>
</organism>
<comment type="similarity">
    <text evidence="4">Belongs to the class-V pyridoxal-phosphate-dependent aminotransferase family. MOCOS subfamily.</text>
</comment>
<dbReference type="AlphaFoldDB" id="A0A6A5QZG4"/>
<comment type="catalytic activity">
    <reaction evidence="4">
        <text>Mo-molybdopterin + L-cysteine + AH2 = thio-Mo-molybdopterin + L-alanine + A + H2O</text>
        <dbReference type="Rhea" id="RHEA:42636"/>
        <dbReference type="ChEBI" id="CHEBI:13193"/>
        <dbReference type="ChEBI" id="CHEBI:15377"/>
        <dbReference type="ChEBI" id="CHEBI:17499"/>
        <dbReference type="ChEBI" id="CHEBI:35235"/>
        <dbReference type="ChEBI" id="CHEBI:57972"/>
        <dbReference type="ChEBI" id="CHEBI:71302"/>
        <dbReference type="ChEBI" id="CHEBI:82685"/>
        <dbReference type="EC" id="2.8.1.9"/>
    </reaction>
</comment>
<dbReference type="Pfam" id="PF03476">
    <property type="entry name" value="MOSC_N"/>
    <property type="match status" value="1"/>
</dbReference>
<dbReference type="GO" id="GO:0008265">
    <property type="term" value="F:molybdenum cofactor sulfurtransferase activity"/>
    <property type="evidence" value="ECO:0007669"/>
    <property type="project" value="UniProtKB-UniRule"/>
</dbReference>
<dbReference type="InterPro" id="IPR015424">
    <property type="entry name" value="PyrdxlP-dep_Trfase"/>
</dbReference>
<dbReference type="InterPro" id="IPR005303">
    <property type="entry name" value="MOCOS_middle"/>
</dbReference>
<dbReference type="InterPro" id="IPR011037">
    <property type="entry name" value="Pyrv_Knase-like_insert_dom_sf"/>
</dbReference>
<dbReference type="SUPFAM" id="SSF53383">
    <property type="entry name" value="PLP-dependent transferases"/>
    <property type="match status" value="1"/>
</dbReference>
<dbReference type="SUPFAM" id="SSF141673">
    <property type="entry name" value="MOSC N-terminal domain-like"/>
    <property type="match status" value="1"/>
</dbReference>
<dbReference type="HAMAP" id="MF_03050">
    <property type="entry name" value="MOCOS"/>
    <property type="match status" value="1"/>
</dbReference>
<dbReference type="Pfam" id="PF00266">
    <property type="entry name" value="Aminotran_5"/>
    <property type="match status" value="1"/>
</dbReference>
<comment type="cofactor">
    <cofactor evidence="4">
        <name>pyridoxal 5'-phosphate</name>
        <dbReference type="ChEBI" id="CHEBI:597326"/>
    </cofactor>
</comment>
<evidence type="ECO:0000313" key="6">
    <source>
        <dbReference type="EMBL" id="KAF1920064.1"/>
    </source>
</evidence>
<dbReference type="Proteomes" id="UP000800096">
    <property type="component" value="Unassembled WGS sequence"/>
</dbReference>
<dbReference type="InterPro" id="IPR028886">
    <property type="entry name" value="MoCo_sulfurase"/>
</dbReference>
<feature type="domain" description="MOSC" evidence="5">
    <location>
        <begin position="649"/>
        <end position="814"/>
    </location>
</feature>
<dbReference type="SUPFAM" id="SSF50800">
    <property type="entry name" value="PK beta-barrel domain-like"/>
    <property type="match status" value="1"/>
</dbReference>
<comment type="function">
    <text evidence="4">Sulfurates the molybdenum cofactor. Sulfation of molybdenum is essential for xanthine dehydrogenase (XDH) and aldehyde oxidase (ADO) enzymes in which molybdenum cofactor is liganded by 1 oxygen and 1 sulfur atom in active form.</text>
</comment>
<dbReference type="Gene3D" id="3.40.640.10">
    <property type="entry name" value="Type I PLP-dependent aspartate aminotransferase-like (Major domain)"/>
    <property type="match status" value="1"/>
</dbReference>
<dbReference type="InterPro" id="IPR015421">
    <property type="entry name" value="PyrdxlP-dep_Trfase_major"/>
</dbReference>
<dbReference type="Gene3D" id="3.90.1150.10">
    <property type="entry name" value="Aspartate Aminotransferase, domain 1"/>
    <property type="match status" value="1"/>
</dbReference>
<dbReference type="Pfam" id="PF03473">
    <property type="entry name" value="MOSC"/>
    <property type="match status" value="1"/>
</dbReference>
<dbReference type="InterPro" id="IPR015422">
    <property type="entry name" value="PyrdxlP-dep_Trfase_small"/>
</dbReference>
<accession>A0A6A5QZG4</accession>
<dbReference type="InterPro" id="IPR005302">
    <property type="entry name" value="MoCF_Sase_C"/>
</dbReference>
<dbReference type="GO" id="GO:0006777">
    <property type="term" value="P:Mo-molybdopterin cofactor biosynthetic process"/>
    <property type="evidence" value="ECO:0007669"/>
    <property type="project" value="UniProtKB-UniRule"/>
</dbReference>
<dbReference type="PANTHER" id="PTHR14237">
    <property type="entry name" value="MOLYBDOPTERIN COFACTOR SULFURASE MOSC"/>
    <property type="match status" value="1"/>
</dbReference>
<reference evidence="6" key="1">
    <citation type="journal article" date="2020" name="Stud. Mycol.">
        <title>101 Dothideomycetes genomes: a test case for predicting lifestyles and emergence of pathogens.</title>
        <authorList>
            <person name="Haridas S."/>
            <person name="Albert R."/>
            <person name="Binder M."/>
            <person name="Bloem J."/>
            <person name="Labutti K."/>
            <person name="Salamov A."/>
            <person name="Andreopoulos B."/>
            <person name="Baker S."/>
            <person name="Barry K."/>
            <person name="Bills G."/>
            <person name="Bluhm B."/>
            <person name="Cannon C."/>
            <person name="Castanera R."/>
            <person name="Culley D."/>
            <person name="Daum C."/>
            <person name="Ezra D."/>
            <person name="Gonzalez J."/>
            <person name="Henrissat B."/>
            <person name="Kuo A."/>
            <person name="Liang C."/>
            <person name="Lipzen A."/>
            <person name="Lutzoni F."/>
            <person name="Magnuson J."/>
            <person name="Mondo S."/>
            <person name="Nolan M."/>
            <person name="Ohm R."/>
            <person name="Pangilinan J."/>
            <person name="Park H.-J."/>
            <person name="Ramirez L."/>
            <person name="Alfaro M."/>
            <person name="Sun H."/>
            <person name="Tritt A."/>
            <person name="Yoshinaga Y."/>
            <person name="Zwiers L.-H."/>
            <person name="Turgeon B."/>
            <person name="Goodwin S."/>
            <person name="Spatafora J."/>
            <person name="Crous P."/>
            <person name="Grigoriev I."/>
        </authorList>
    </citation>
    <scope>NUCLEOTIDE SEQUENCE</scope>
    <source>
        <strain evidence="6">HMLAC05119</strain>
    </source>
</reference>
<sequence length="830" mass="92194">MDETPYVDYNDAIEEMRAREYPMLHGTTYLDHAGTTLYAKSLIERFSTDMISNLYGNPHSASNASQLTTRRIEDIRLRLLELFNADPQEFNVVFVANATAGIKLVMDAFRDQEEGFWYGYHRDAHTSLIGVREAASEHRCFSSDAEVNDWIEQQDKSHGRAGLFAYPAQSNMNGRRLPLGWPRRIRTNKNEGMYTLLDAAALVSTSPLDLGTLDETPDFTVLSLYKIFGFPDLGALIVRRASASIFDKRRYFGGGTVEMVVCLTEQWHAKKADSIHERLEDGTLPIHSIIALDTAMNVHRELYESLEHISTHTTFLAKKLYEGLSSLRHGNGTEVCHVYKDPSSTYGDPLTQGPIVAFNLRNECGGWVSNAEVEKLATVRNLQLRTGGLCNPGGVASSLGLAPWEMRDNFSAGQRCGNDNDIIRAKPTGMVRVSLGAMSTLKDVQLFVAFVHEFFVQDSQTSITSPTTTAQLEQPTQSRLHVESLSVYPIKSCAGFSVPPGAAWDVRPEGLAWDREWCLVHQGTGAALSQKRYPKMALIRPSIDLDEGVLRINLVGALREVAVVHEVTVPLSADPRLFNYEDTYKDANARVCGDTVRAKTYKSSEITSFFSQALGVACHLARFPAVSNENGSTRHSKAHLQKYQNASGIPMPGAFPVTIPMTPGGCVSKPILLSNESPILTISRSSLNRLNELIKAEGGKAAQAEVFRANIVVAENPDYPPGLEDPYAEDDWRYLQIGQQYFEMLGACRRCQMVCIDQQTAERNQEPFVTLSKTRRFDGRVYFGEHTCHLPVEDAVSQSVQNPTIAVGDAVRPFRDDDVHYDSRLHALVG</sequence>